<dbReference type="GO" id="GO:0005524">
    <property type="term" value="F:ATP binding"/>
    <property type="evidence" value="ECO:0007669"/>
    <property type="project" value="UniProtKB-UniRule"/>
</dbReference>
<dbReference type="Pfam" id="PF01225">
    <property type="entry name" value="Mur_ligase"/>
    <property type="match status" value="1"/>
</dbReference>
<dbReference type="AlphaFoldDB" id="A0A448PCE9"/>
<dbReference type="GO" id="GO:0005737">
    <property type="term" value="C:cytoplasm"/>
    <property type="evidence" value="ECO:0007669"/>
    <property type="project" value="UniProtKB-SubCell"/>
</dbReference>
<dbReference type="InterPro" id="IPR036565">
    <property type="entry name" value="Mur-like_cat_sf"/>
</dbReference>
<feature type="domain" description="Mur ligase central" evidence="14">
    <location>
        <begin position="117"/>
        <end position="304"/>
    </location>
</feature>
<dbReference type="Pfam" id="PF08245">
    <property type="entry name" value="Mur_ligase_M"/>
    <property type="match status" value="1"/>
</dbReference>
<comment type="catalytic activity">
    <reaction evidence="10 11">
        <text>D-alanyl-D-alanine + UDP-N-acetyl-alpha-D-muramoyl-L-alanyl-gamma-D-glutamyl-meso-2,6-diaminopimelate + ATP = UDP-N-acetyl-alpha-D-muramoyl-L-alanyl-gamma-D-glutamyl-meso-2,6-diaminopimeloyl-D-alanyl-D-alanine + ADP + phosphate + H(+)</text>
        <dbReference type="Rhea" id="RHEA:28374"/>
        <dbReference type="ChEBI" id="CHEBI:15378"/>
        <dbReference type="ChEBI" id="CHEBI:30616"/>
        <dbReference type="ChEBI" id="CHEBI:43474"/>
        <dbReference type="ChEBI" id="CHEBI:57822"/>
        <dbReference type="ChEBI" id="CHEBI:61386"/>
        <dbReference type="ChEBI" id="CHEBI:83905"/>
        <dbReference type="ChEBI" id="CHEBI:456216"/>
        <dbReference type="EC" id="6.3.2.10"/>
    </reaction>
</comment>
<organism evidence="15 16">
    <name type="scientific">Trueperella bialowiezensis</name>
    <dbReference type="NCBI Taxonomy" id="312285"/>
    <lineage>
        <taxon>Bacteria</taxon>
        <taxon>Bacillati</taxon>
        <taxon>Actinomycetota</taxon>
        <taxon>Actinomycetes</taxon>
        <taxon>Actinomycetales</taxon>
        <taxon>Actinomycetaceae</taxon>
        <taxon>Trueperella</taxon>
    </lineage>
</organism>
<dbReference type="InterPro" id="IPR035911">
    <property type="entry name" value="MurE/MurF_N"/>
</dbReference>
<dbReference type="GO" id="GO:0008360">
    <property type="term" value="P:regulation of cell shape"/>
    <property type="evidence" value="ECO:0007669"/>
    <property type="project" value="UniProtKB-KW"/>
</dbReference>
<keyword evidence="6 10" id="KW-0133">Cell shape</keyword>
<dbReference type="InterPro" id="IPR036615">
    <property type="entry name" value="Mur_ligase_C_dom_sf"/>
</dbReference>
<keyword evidence="16" id="KW-1185">Reference proteome</keyword>
<dbReference type="InterPro" id="IPR013221">
    <property type="entry name" value="Mur_ligase_cen"/>
</dbReference>
<feature type="binding site" evidence="10">
    <location>
        <begin position="119"/>
        <end position="125"/>
    </location>
    <ligand>
        <name>ATP</name>
        <dbReference type="ChEBI" id="CHEBI:30616"/>
    </ligand>
</feature>
<feature type="domain" description="Mur ligase N-terminal catalytic" evidence="12">
    <location>
        <begin position="24"/>
        <end position="100"/>
    </location>
</feature>
<keyword evidence="7 10" id="KW-0573">Peptidoglycan synthesis</keyword>
<dbReference type="InterPro" id="IPR000713">
    <property type="entry name" value="Mur_ligase_N"/>
</dbReference>
<name>A0A448PCE9_9ACTO</name>
<proteinExistence type="inferred from homology"/>
<feature type="domain" description="Mur ligase C-terminal" evidence="13">
    <location>
        <begin position="327"/>
        <end position="448"/>
    </location>
</feature>
<evidence type="ECO:0000256" key="11">
    <source>
        <dbReference type="RuleBase" id="RU004136"/>
    </source>
</evidence>
<sequence length="465" mass="47361">MIPISLQQAADDARGHLEGASSVEVTGVVTDTRQISGSELFVAIKGERVDGATLAGSAIEAGAAGVLTSDLESALASGAPRERVIVVPDPVIALGHLARESLRRARAENPALKVVAVTGSVGKTTTKDLLAALLAIRGPIIAPPGSFNNEIGLPLTVLRAGTDTATLVLEMGADKVGNIEYLTDIAPPDVSVVLAVARAHLGEFGGIDNVARAKSELVSGTLPGGTVILNGADERVRAMADLANGPVSFFGVHGLPGVYAANVKLDDAGHADFELVTARGRAHVTLKLVGEHHVANALAAAAVADSFGIDPGYIADVLGATGPASPHRMAVTEKSGMTIIDDSYNANPESMRAGLDALDDLGEGRRRIAVLGAMLELGEQSAAEHAAIGEYAAKSGVDVVVTIGPGTEALAASAKDNGITVYSAEADTALDVLSPIMREGDVILLKGSNGSGVWRVAETLLGEDC</sequence>
<comment type="subcellular location">
    <subcellularLocation>
        <location evidence="10 11">Cytoplasm</location>
    </subcellularLocation>
</comment>
<keyword evidence="1 10" id="KW-0963">Cytoplasm</keyword>
<evidence type="ECO:0000256" key="6">
    <source>
        <dbReference type="ARBA" id="ARBA00022960"/>
    </source>
</evidence>
<dbReference type="PANTHER" id="PTHR43024">
    <property type="entry name" value="UDP-N-ACETYLMURAMOYL-TRIPEPTIDE--D-ALANYL-D-ALANINE LIGASE"/>
    <property type="match status" value="1"/>
</dbReference>
<dbReference type="HAMAP" id="MF_02019">
    <property type="entry name" value="MurF"/>
    <property type="match status" value="1"/>
</dbReference>
<dbReference type="InterPro" id="IPR005863">
    <property type="entry name" value="UDP-N-AcMur_synth"/>
</dbReference>
<dbReference type="GO" id="GO:0051301">
    <property type="term" value="P:cell division"/>
    <property type="evidence" value="ECO:0007669"/>
    <property type="project" value="UniProtKB-KW"/>
</dbReference>
<keyword evidence="9 10" id="KW-0961">Cell wall biogenesis/degradation</keyword>
<dbReference type="Pfam" id="PF02875">
    <property type="entry name" value="Mur_ligase_C"/>
    <property type="match status" value="1"/>
</dbReference>
<dbReference type="EC" id="6.3.2.10" evidence="10 11"/>
<dbReference type="RefSeq" id="WP_126415794.1">
    <property type="nucleotide sequence ID" value="NZ_LR134476.1"/>
</dbReference>
<evidence type="ECO:0000259" key="14">
    <source>
        <dbReference type="Pfam" id="PF08245"/>
    </source>
</evidence>
<keyword evidence="4 10" id="KW-0547">Nucleotide-binding</keyword>
<evidence type="ECO:0000259" key="12">
    <source>
        <dbReference type="Pfam" id="PF01225"/>
    </source>
</evidence>
<evidence type="ECO:0000313" key="16">
    <source>
        <dbReference type="Proteomes" id="UP000269542"/>
    </source>
</evidence>
<evidence type="ECO:0000256" key="8">
    <source>
        <dbReference type="ARBA" id="ARBA00023306"/>
    </source>
</evidence>
<gene>
    <name evidence="10 15" type="primary">murF</name>
    <name evidence="15" type="ORF">NCTC13354_00292</name>
</gene>
<dbReference type="Gene3D" id="3.90.190.20">
    <property type="entry name" value="Mur ligase, C-terminal domain"/>
    <property type="match status" value="1"/>
</dbReference>
<dbReference type="Proteomes" id="UP000269542">
    <property type="component" value="Chromosome"/>
</dbReference>
<dbReference type="Gene3D" id="3.40.1390.10">
    <property type="entry name" value="MurE/MurF, N-terminal domain"/>
    <property type="match status" value="1"/>
</dbReference>
<evidence type="ECO:0000256" key="4">
    <source>
        <dbReference type="ARBA" id="ARBA00022741"/>
    </source>
</evidence>
<dbReference type="KEGG" id="tbw:NCTC13354_00292"/>
<evidence type="ECO:0000256" key="2">
    <source>
        <dbReference type="ARBA" id="ARBA00022598"/>
    </source>
</evidence>
<evidence type="ECO:0000313" key="15">
    <source>
        <dbReference type="EMBL" id="VEI12604.1"/>
    </source>
</evidence>
<evidence type="ECO:0000256" key="7">
    <source>
        <dbReference type="ARBA" id="ARBA00022984"/>
    </source>
</evidence>
<evidence type="ECO:0000256" key="9">
    <source>
        <dbReference type="ARBA" id="ARBA00023316"/>
    </source>
</evidence>
<comment type="pathway">
    <text evidence="10 11">Cell wall biogenesis; peptidoglycan biosynthesis.</text>
</comment>
<dbReference type="OrthoDB" id="9800958at2"/>
<evidence type="ECO:0000256" key="3">
    <source>
        <dbReference type="ARBA" id="ARBA00022618"/>
    </source>
</evidence>
<keyword evidence="2 10" id="KW-0436">Ligase</keyword>
<dbReference type="GO" id="GO:0009252">
    <property type="term" value="P:peptidoglycan biosynthetic process"/>
    <property type="evidence" value="ECO:0007669"/>
    <property type="project" value="UniProtKB-UniRule"/>
</dbReference>
<dbReference type="NCBIfam" id="TIGR01143">
    <property type="entry name" value="murF"/>
    <property type="match status" value="1"/>
</dbReference>
<evidence type="ECO:0000256" key="5">
    <source>
        <dbReference type="ARBA" id="ARBA00022840"/>
    </source>
</evidence>
<dbReference type="EMBL" id="LR134476">
    <property type="protein sequence ID" value="VEI12604.1"/>
    <property type="molecule type" value="Genomic_DNA"/>
</dbReference>
<evidence type="ECO:0000256" key="10">
    <source>
        <dbReference type="HAMAP-Rule" id="MF_02019"/>
    </source>
</evidence>
<dbReference type="PANTHER" id="PTHR43024:SF1">
    <property type="entry name" value="UDP-N-ACETYLMURAMOYL-TRIPEPTIDE--D-ALANYL-D-ALANINE LIGASE"/>
    <property type="match status" value="1"/>
</dbReference>
<dbReference type="SUPFAM" id="SSF53623">
    <property type="entry name" value="MurD-like peptide ligases, catalytic domain"/>
    <property type="match status" value="1"/>
</dbReference>
<dbReference type="InterPro" id="IPR051046">
    <property type="entry name" value="MurCDEF_CellWall_CoF430Synth"/>
</dbReference>
<evidence type="ECO:0000259" key="13">
    <source>
        <dbReference type="Pfam" id="PF02875"/>
    </source>
</evidence>
<dbReference type="SUPFAM" id="SSF63418">
    <property type="entry name" value="MurE/MurF N-terminal domain"/>
    <property type="match status" value="1"/>
</dbReference>
<comment type="function">
    <text evidence="10 11">Involved in cell wall formation. Catalyzes the final step in the synthesis of UDP-N-acetylmuramoyl-pentapeptide, the precursor of murein.</text>
</comment>
<dbReference type="UniPathway" id="UPA00219"/>
<comment type="similarity">
    <text evidence="10">Belongs to the MurCDEF family. MurF subfamily.</text>
</comment>
<protein>
    <recommendedName>
        <fullName evidence="10 11">UDP-N-acetylmuramoyl-tripeptide--D-alanyl-D-alanine ligase</fullName>
        <ecNumber evidence="10 11">6.3.2.10</ecNumber>
    </recommendedName>
    <alternativeName>
        <fullName evidence="10">D-alanyl-D-alanine-adding enzyme</fullName>
    </alternativeName>
</protein>
<dbReference type="Gene3D" id="3.40.1190.10">
    <property type="entry name" value="Mur-like, catalytic domain"/>
    <property type="match status" value="1"/>
</dbReference>
<keyword evidence="3 10" id="KW-0132">Cell division</keyword>
<reference evidence="15 16" key="1">
    <citation type="submission" date="2018-12" db="EMBL/GenBank/DDBJ databases">
        <authorList>
            <consortium name="Pathogen Informatics"/>
        </authorList>
    </citation>
    <scope>NUCLEOTIDE SEQUENCE [LARGE SCALE GENOMIC DNA]</scope>
    <source>
        <strain evidence="15 16">NCTC13354</strain>
    </source>
</reference>
<dbReference type="GO" id="GO:0071555">
    <property type="term" value="P:cell wall organization"/>
    <property type="evidence" value="ECO:0007669"/>
    <property type="project" value="UniProtKB-KW"/>
</dbReference>
<accession>A0A448PCE9</accession>
<dbReference type="GO" id="GO:0008766">
    <property type="term" value="F:UDP-N-acetylmuramoylalanyl-D-glutamyl-2,6-diaminopimelate-D-alanyl-D-alanine ligase activity"/>
    <property type="evidence" value="ECO:0007669"/>
    <property type="project" value="RHEA"/>
</dbReference>
<dbReference type="GO" id="GO:0047480">
    <property type="term" value="F:UDP-N-acetylmuramoyl-tripeptide-D-alanyl-D-alanine ligase activity"/>
    <property type="evidence" value="ECO:0007669"/>
    <property type="project" value="UniProtKB-UniRule"/>
</dbReference>
<evidence type="ECO:0000256" key="1">
    <source>
        <dbReference type="ARBA" id="ARBA00022490"/>
    </source>
</evidence>
<keyword evidence="8 10" id="KW-0131">Cell cycle</keyword>
<dbReference type="InterPro" id="IPR004101">
    <property type="entry name" value="Mur_ligase_C"/>
</dbReference>
<dbReference type="SUPFAM" id="SSF53244">
    <property type="entry name" value="MurD-like peptide ligases, peptide-binding domain"/>
    <property type="match status" value="1"/>
</dbReference>
<keyword evidence="5 10" id="KW-0067">ATP-binding</keyword>